<sequence length="106" mass="11932">MHSFVFPSNLDLSMSGTCANARQPNTLSDITLAKSLIRVGSLFRGDLWGQPPFSEERYGSVKKWWMTENYLVDEVKVISGGADHMAMISNPQEVCRLLLDIALTYY</sequence>
<accession>A0A7I8IIP8</accession>
<dbReference type="InterPro" id="IPR029058">
    <property type="entry name" value="AB_hydrolase_fold"/>
</dbReference>
<name>A0A7I8IIP8_SPIIN</name>
<dbReference type="Proteomes" id="UP001189122">
    <property type="component" value="Unassembled WGS sequence"/>
</dbReference>
<evidence type="ECO:0000313" key="2">
    <source>
        <dbReference type="Proteomes" id="UP001189122"/>
    </source>
</evidence>
<reference evidence="1 2" key="1">
    <citation type="submission" date="2019-12" db="EMBL/GenBank/DDBJ databases">
        <authorList>
            <person name="Scholz U."/>
            <person name="Mascher M."/>
            <person name="Fiebig A."/>
        </authorList>
    </citation>
    <scope>NUCLEOTIDE SEQUENCE</scope>
</reference>
<dbReference type="Gene3D" id="3.40.50.1820">
    <property type="entry name" value="alpha/beta hydrolase"/>
    <property type="match status" value="1"/>
</dbReference>
<evidence type="ECO:0000313" key="1">
    <source>
        <dbReference type="EMBL" id="CAA2618062.1"/>
    </source>
</evidence>
<organism evidence="1">
    <name type="scientific">Spirodela intermedia</name>
    <name type="common">Intermediate duckweed</name>
    <dbReference type="NCBI Taxonomy" id="51605"/>
    <lineage>
        <taxon>Eukaryota</taxon>
        <taxon>Viridiplantae</taxon>
        <taxon>Streptophyta</taxon>
        <taxon>Embryophyta</taxon>
        <taxon>Tracheophyta</taxon>
        <taxon>Spermatophyta</taxon>
        <taxon>Magnoliopsida</taxon>
        <taxon>Liliopsida</taxon>
        <taxon>Araceae</taxon>
        <taxon>Lemnoideae</taxon>
        <taxon>Spirodela</taxon>
    </lineage>
</organism>
<keyword evidence="2" id="KW-1185">Reference proteome</keyword>
<proteinExistence type="predicted"/>
<dbReference type="AlphaFoldDB" id="A0A7I8IIP8"/>
<dbReference type="EMBL" id="LR743590">
    <property type="protein sequence ID" value="CAA2618062.1"/>
    <property type="molecule type" value="Genomic_DNA"/>
</dbReference>
<protein>
    <submittedName>
        <fullName evidence="1">Uncharacterized protein</fullName>
    </submittedName>
</protein>
<gene>
    <name evidence="1" type="ORF">SI7747_03004223</name>
</gene>
<dbReference type="EMBL" id="CACRZD030000003">
    <property type="protein sequence ID" value="CAA6657759.1"/>
    <property type="molecule type" value="Genomic_DNA"/>
</dbReference>